<evidence type="ECO:0000256" key="7">
    <source>
        <dbReference type="ARBA" id="ARBA00022574"/>
    </source>
</evidence>
<comment type="pathway">
    <text evidence="3">tRNA modification; 5-methoxycarbonylmethyl-2-thiouridine-tRNA biosynthesis.</text>
</comment>
<proteinExistence type="inferred from homology"/>
<feature type="repeat" description="WD" evidence="11">
    <location>
        <begin position="206"/>
        <end position="253"/>
    </location>
</feature>
<sequence length="809" mass="88344">MQNIVNMASAHLEYIAAGGNRHPCAADWSEELLAYGSGHNIAIWRPENNNHKGVETLLAGHTEIVNAVKLFRDPTSKKRVLVSGSADKTVCVWIEQNNASFELVKRLTEHTASINVIGLLPEAGVFATGAADATLKIWKLRVSENADVEADLIQNINLTPRYFPLAIALAKLQSGQLVIAVGGTTANIQIYLQDKDKDTSSLAAKLTGHEAWVRALDFTRESSKPDSDFLLASASQDKYIRLWRFHAGTELPEVAAAASDPAMTVFGRSLSNKAHWIGEGDSKHSITFEALLIGHEDWIYTARWFTKNVEDATPQLLSSSADNSLAMWERDADGFWTCATRLGEISAQKGSTTATGSTGGFWIGLWSPSGQTVVSLGRTGSWRMWSYDNKEDRWLRELGISGHVRSVKDVAWSNDGTQLMSTSSDQTTRLFSQWKQETAHTWHEMARPQIHGYDLNCLSAIGTTQFISGADEKLLRVFNKPKAIAQLLAKLGDTAEDAGDADLPDAANMPVLGLSNKAINALTAEEEAAAEPSEEVTITKSTLDLAHPPFEDHLARHTLFPEFEKLYGHGYEISCVAASHDGSLVATACRASSLDHAVIRLYETKEWREIRPALTAHSLTVTCLSFSPDDKYLLSVGRDRQWALFARTEGTNYELAASNPKGHSRMILSCSWAPSSSSHIFATAGRDKNVKIWQVASGDNVNAECNLTIPTTAPATSVAFYTGSLAASNTIILAAGTEEGNIAISAISTNDWTLKEQYQITKQMLPSSAINALRWRPSVNEEEEKQAQLAVASEDLSVRIFAFEILPGA</sequence>
<dbReference type="GO" id="GO:0005737">
    <property type="term" value="C:cytoplasm"/>
    <property type="evidence" value="ECO:0007669"/>
    <property type="project" value="UniProtKB-SubCell"/>
</dbReference>
<comment type="subcellular location">
    <subcellularLocation>
        <location evidence="2">Cytoplasm</location>
    </subcellularLocation>
    <subcellularLocation>
        <location evidence="1">Nucleus</location>
    </subcellularLocation>
</comment>
<protein>
    <recommendedName>
        <fullName evidence="5">Elongator complex protein 2</fullName>
    </recommendedName>
</protein>
<dbReference type="UniPathway" id="UPA00988"/>
<dbReference type="PROSITE" id="PS50294">
    <property type="entry name" value="WD_REPEATS_REGION"/>
    <property type="match status" value="2"/>
</dbReference>
<feature type="repeat" description="WD" evidence="11">
    <location>
        <begin position="58"/>
        <end position="93"/>
    </location>
</feature>
<evidence type="ECO:0000256" key="11">
    <source>
        <dbReference type="PROSITE-ProRule" id="PRU00221"/>
    </source>
</evidence>
<feature type="repeat" description="WD" evidence="11">
    <location>
        <begin position="400"/>
        <end position="432"/>
    </location>
</feature>
<feature type="repeat" description="WD" evidence="11">
    <location>
        <begin position="107"/>
        <end position="148"/>
    </location>
</feature>
<dbReference type="SMART" id="SM00320">
    <property type="entry name" value="WD40"/>
    <property type="match status" value="11"/>
</dbReference>
<dbReference type="EMBL" id="QZAV01000240">
    <property type="protein sequence ID" value="THX33452.1"/>
    <property type="molecule type" value="Genomic_DNA"/>
</dbReference>
<evidence type="ECO:0000256" key="5">
    <source>
        <dbReference type="ARBA" id="ARBA00020267"/>
    </source>
</evidence>
<evidence type="ECO:0000256" key="8">
    <source>
        <dbReference type="ARBA" id="ARBA00022694"/>
    </source>
</evidence>
<dbReference type="GO" id="GO:0005634">
    <property type="term" value="C:nucleus"/>
    <property type="evidence" value="ECO:0007669"/>
    <property type="project" value="UniProtKB-SubCell"/>
</dbReference>
<name>A0A4S9EGU4_AURPU</name>
<dbReference type="SUPFAM" id="SSF50978">
    <property type="entry name" value="WD40 repeat-like"/>
    <property type="match status" value="3"/>
</dbReference>
<evidence type="ECO:0000256" key="3">
    <source>
        <dbReference type="ARBA" id="ARBA00005043"/>
    </source>
</evidence>
<feature type="repeat" description="WD" evidence="11">
    <location>
        <begin position="660"/>
        <end position="703"/>
    </location>
</feature>
<gene>
    <name evidence="12" type="ORF">D6D10_07848</name>
</gene>
<evidence type="ECO:0000256" key="9">
    <source>
        <dbReference type="ARBA" id="ARBA00022737"/>
    </source>
</evidence>
<evidence type="ECO:0000256" key="4">
    <source>
        <dbReference type="ARBA" id="ARBA00005881"/>
    </source>
</evidence>
<dbReference type="InterPro" id="IPR037289">
    <property type="entry name" value="Elp2"/>
</dbReference>
<feature type="repeat" description="WD" evidence="11">
    <location>
        <begin position="614"/>
        <end position="645"/>
    </location>
</feature>
<dbReference type="PANTHER" id="PTHR44111">
    <property type="entry name" value="ELONGATOR COMPLEX PROTEIN 2"/>
    <property type="match status" value="1"/>
</dbReference>
<evidence type="ECO:0000256" key="1">
    <source>
        <dbReference type="ARBA" id="ARBA00004123"/>
    </source>
</evidence>
<evidence type="ECO:0000313" key="12">
    <source>
        <dbReference type="EMBL" id="THX33452.1"/>
    </source>
</evidence>
<keyword evidence="8" id="KW-0819">tRNA processing</keyword>
<keyword evidence="7 11" id="KW-0853">WD repeat</keyword>
<evidence type="ECO:0000256" key="2">
    <source>
        <dbReference type="ARBA" id="ARBA00004496"/>
    </source>
</evidence>
<dbReference type="Gene3D" id="2.130.10.10">
    <property type="entry name" value="YVTN repeat-like/Quinoprotein amine dehydrogenase"/>
    <property type="match status" value="3"/>
</dbReference>
<evidence type="ECO:0000313" key="13">
    <source>
        <dbReference type="Proteomes" id="UP000308953"/>
    </source>
</evidence>
<comment type="caution">
    <text evidence="12">The sequence shown here is derived from an EMBL/GenBank/DDBJ whole genome shotgun (WGS) entry which is preliminary data.</text>
</comment>
<dbReference type="GO" id="GO:0002098">
    <property type="term" value="P:tRNA wobble uridine modification"/>
    <property type="evidence" value="ECO:0007669"/>
    <property type="project" value="InterPro"/>
</dbReference>
<comment type="similarity">
    <text evidence="4">Belongs to the WD repeat ELP2 family.</text>
</comment>
<organism evidence="12 13">
    <name type="scientific">Aureobasidium pullulans</name>
    <name type="common">Black yeast</name>
    <name type="synonym">Pullularia pullulans</name>
    <dbReference type="NCBI Taxonomy" id="5580"/>
    <lineage>
        <taxon>Eukaryota</taxon>
        <taxon>Fungi</taxon>
        <taxon>Dikarya</taxon>
        <taxon>Ascomycota</taxon>
        <taxon>Pezizomycotina</taxon>
        <taxon>Dothideomycetes</taxon>
        <taxon>Dothideomycetidae</taxon>
        <taxon>Dothideales</taxon>
        <taxon>Saccotheciaceae</taxon>
        <taxon>Aureobasidium</taxon>
    </lineage>
</organism>
<dbReference type="FunFam" id="2.130.10.10:FF:000400">
    <property type="entry name" value="Elongator acetyltransferase complex subunit 2"/>
    <property type="match status" value="1"/>
</dbReference>
<dbReference type="AlphaFoldDB" id="A0A4S9EGU4"/>
<evidence type="ECO:0000256" key="6">
    <source>
        <dbReference type="ARBA" id="ARBA00022490"/>
    </source>
</evidence>
<keyword evidence="10" id="KW-0539">Nucleus</keyword>
<dbReference type="InterPro" id="IPR001680">
    <property type="entry name" value="WD40_rpt"/>
</dbReference>
<dbReference type="Pfam" id="PF00400">
    <property type="entry name" value="WD40"/>
    <property type="match status" value="7"/>
</dbReference>
<keyword evidence="9" id="KW-0677">Repeat</keyword>
<accession>A0A4S9EGU4</accession>
<dbReference type="GO" id="GO:0033588">
    <property type="term" value="C:elongator holoenzyme complex"/>
    <property type="evidence" value="ECO:0007669"/>
    <property type="project" value="InterPro"/>
</dbReference>
<evidence type="ECO:0000256" key="10">
    <source>
        <dbReference type="ARBA" id="ARBA00023242"/>
    </source>
</evidence>
<dbReference type="Proteomes" id="UP000308953">
    <property type="component" value="Unassembled WGS sequence"/>
</dbReference>
<reference evidence="12 13" key="1">
    <citation type="submission" date="2018-10" db="EMBL/GenBank/DDBJ databases">
        <title>Fifty Aureobasidium pullulans genomes reveal a recombining polyextremotolerant generalist.</title>
        <authorList>
            <person name="Gostincar C."/>
            <person name="Turk M."/>
            <person name="Zajc J."/>
            <person name="Gunde-Cimerman N."/>
        </authorList>
    </citation>
    <scope>NUCLEOTIDE SEQUENCE [LARGE SCALE GENOMIC DNA]</scope>
    <source>
        <strain evidence="12 13">EXF-9785</strain>
    </source>
</reference>
<dbReference type="InterPro" id="IPR036322">
    <property type="entry name" value="WD40_repeat_dom_sf"/>
</dbReference>
<dbReference type="InterPro" id="IPR015943">
    <property type="entry name" value="WD40/YVTN_repeat-like_dom_sf"/>
</dbReference>
<dbReference type="PROSITE" id="PS50082">
    <property type="entry name" value="WD_REPEATS_2"/>
    <property type="match status" value="6"/>
</dbReference>
<dbReference type="PANTHER" id="PTHR44111:SF1">
    <property type="entry name" value="ELONGATOR COMPLEX PROTEIN 2"/>
    <property type="match status" value="1"/>
</dbReference>
<keyword evidence="6" id="KW-0963">Cytoplasm</keyword>